<sequence length="740" mass="81513">MRQILVYGQVQGVGFRPLVYQIATALGAHGFVRNVGGAVEIVLEKSLESAFLSKLHAKLPPQAQILEIHTQDIAINALDFSIQPSLSAPHTPDPLPLDKATCMACLQDLHDPTSRFYGYAFTTCAQCGPRFSMLYDLPFDRDNTSMRAFEMCNACARDYHDPQSRRFFAQGLSCPQCAIALSFHTQEGVNTSAPLQACIEVLQKGGVVAIKGIGGFALMGDAYNTQTTKRIREIKTRPFKPLSVMVAHLAMARDLVYLNPLEEQTLQESSAPILIARAKAPLNPLIAPHLDTLGLCLPYTPLHHLILQALDRPLIFTSANYKGVGIFHTLEQVRALEVEGILDHDRAIVHPIEDSVVRVSGGRVGVVRLGRALAPLSVPSSNSELLCGFGAQSKASLCFSQYFSLVSPEMGSLESVQSVEHYQDTLNFYHHLRGTPEHVGIDLHPGYVSSKLGQEKAQEWGISLSQVQHHEAHFYALLGEYARAHPLEPGQRVLGWIADGFGLGLQGQLWGAEVFEACYQGFWEVKRLYSLEPFEILTTPKALRDSSYCAYALARAHHLQGLLDRLQIENRDILDRMLDCHLQTHATTSLGRLFDAIACFCGVGGLNSYEAQSAAQLESLARSINTSARYALELDQEHISYRALLTELQADLLKGQEALSARKFHNALAHLALELHTRQRAPLLVGGGVFVNSLLCEGISRLLGDRVFFPQMLPFGDGAIAFGQVEYLKNQRRQACGMSV</sequence>
<comment type="catalytic activity">
    <reaction evidence="8">
        <text>an acyl phosphate + H2O = a carboxylate + phosphate + H(+)</text>
        <dbReference type="Rhea" id="RHEA:14965"/>
        <dbReference type="ChEBI" id="CHEBI:15377"/>
        <dbReference type="ChEBI" id="CHEBI:15378"/>
        <dbReference type="ChEBI" id="CHEBI:29067"/>
        <dbReference type="ChEBI" id="CHEBI:43474"/>
        <dbReference type="ChEBI" id="CHEBI:59918"/>
        <dbReference type="EC" id="3.6.1.7"/>
    </reaction>
</comment>
<dbReference type="Pfam" id="PF07503">
    <property type="entry name" value="zf-HYPF"/>
    <property type="match status" value="2"/>
</dbReference>
<dbReference type="InterPro" id="IPR004421">
    <property type="entry name" value="Carbamoyltransferase_HypF"/>
</dbReference>
<dbReference type="InterPro" id="IPR001792">
    <property type="entry name" value="Acylphosphatase-like_dom"/>
</dbReference>
<dbReference type="EC" id="3.6.1.7" evidence="8"/>
<keyword evidence="3 11" id="KW-0436">Ligase</keyword>
<comment type="catalytic activity">
    <reaction evidence="7">
        <text>C-terminal L-cysteinyl-[HypE protein] + carbamoyl phosphate + ATP + H2O = C-terminal S-carboxamide-L-cysteinyl-[HypE protein] + AMP + phosphate + diphosphate + H(+)</text>
        <dbReference type="Rhea" id="RHEA:55636"/>
        <dbReference type="Rhea" id="RHEA-COMP:14247"/>
        <dbReference type="Rhea" id="RHEA-COMP:14392"/>
        <dbReference type="ChEBI" id="CHEBI:15377"/>
        <dbReference type="ChEBI" id="CHEBI:15378"/>
        <dbReference type="ChEBI" id="CHEBI:30616"/>
        <dbReference type="ChEBI" id="CHEBI:33019"/>
        <dbReference type="ChEBI" id="CHEBI:43474"/>
        <dbReference type="ChEBI" id="CHEBI:58228"/>
        <dbReference type="ChEBI" id="CHEBI:76913"/>
        <dbReference type="ChEBI" id="CHEBI:139126"/>
        <dbReference type="ChEBI" id="CHEBI:456215"/>
    </reaction>
</comment>
<keyword evidence="4" id="KW-0479">Metal-binding</keyword>
<evidence type="ECO:0000256" key="2">
    <source>
        <dbReference type="ARBA" id="ARBA00008097"/>
    </source>
</evidence>
<dbReference type="InterPro" id="IPR006070">
    <property type="entry name" value="Sua5-like_dom"/>
</dbReference>
<dbReference type="InterPro" id="IPR017968">
    <property type="entry name" value="Acylphosphatase_CS"/>
</dbReference>
<keyword evidence="8" id="KW-0378">Hydrolase</keyword>
<dbReference type="InterPro" id="IPR011125">
    <property type="entry name" value="Znf_HypF"/>
</dbReference>
<dbReference type="PANTHER" id="PTHR42959">
    <property type="entry name" value="CARBAMOYLTRANSFERASE"/>
    <property type="match status" value="1"/>
</dbReference>
<reference evidence="12" key="1">
    <citation type="journal article" date="2019" name="Int. J. Syst. Evol. Microbiol.">
        <title>The Global Catalogue of Microorganisms (GCM) 10K type strain sequencing project: providing services to taxonomists for standard genome sequencing and annotation.</title>
        <authorList>
            <consortium name="The Broad Institute Genomics Platform"/>
            <consortium name="The Broad Institute Genome Sequencing Center for Infectious Disease"/>
            <person name="Wu L."/>
            <person name="Ma J."/>
        </authorList>
    </citation>
    <scope>NUCLEOTIDE SEQUENCE [LARGE SCALE GENOMIC DNA]</scope>
    <source>
        <strain evidence="12">CCUG 53816</strain>
    </source>
</reference>
<evidence type="ECO:0000256" key="4">
    <source>
        <dbReference type="ARBA" id="ARBA00022723"/>
    </source>
</evidence>
<keyword evidence="12" id="KW-1185">Reference proteome</keyword>
<evidence type="ECO:0000256" key="6">
    <source>
        <dbReference type="ARBA" id="ARBA00022833"/>
    </source>
</evidence>
<dbReference type="SUPFAM" id="SSF54975">
    <property type="entry name" value="Acylphosphatase/BLUF domain-like"/>
    <property type="match status" value="1"/>
</dbReference>
<gene>
    <name evidence="11" type="primary">hypF</name>
    <name evidence="11" type="ORF">ACFOPX_02040</name>
</gene>
<feature type="active site" evidence="8">
    <location>
        <position position="16"/>
    </location>
</feature>
<evidence type="ECO:0000259" key="9">
    <source>
        <dbReference type="PROSITE" id="PS51160"/>
    </source>
</evidence>
<dbReference type="PROSITE" id="PS00150">
    <property type="entry name" value="ACYLPHOSPHATASE_1"/>
    <property type="match status" value="1"/>
</dbReference>
<dbReference type="Gene3D" id="3.30.110.120">
    <property type="match status" value="1"/>
</dbReference>
<evidence type="ECO:0000313" key="12">
    <source>
        <dbReference type="Proteomes" id="UP001595783"/>
    </source>
</evidence>
<dbReference type="InterPro" id="IPR036046">
    <property type="entry name" value="Acylphosphatase-like_dom_sf"/>
</dbReference>
<accession>A0ABV7ZFI8</accession>
<proteinExistence type="inferred from homology"/>
<evidence type="ECO:0000256" key="1">
    <source>
        <dbReference type="ARBA" id="ARBA00004711"/>
    </source>
</evidence>
<dbReference type="GO" id="GO:0016874">
    <property type="term" value="F:ligase activity"/>
    <property type="evidence" value="ECO:0007669"/>
    <property type="project" value="UniProtKB-KW"/>
</dbReference>
<dbReference type="InterPro" id="IPR051060">
    <property type="entry name" value="Carbamoyltrans_HypF-like"/>
</dbReference>
<dbReference type="Pfam" id="PF01300">
    <property type="entry name" value="Sua5_yciO_yrdC"/>
    <property type="match status" value="1"/>
</dbReference>
<dbReference type="InterPro" id="IPR041440">
    <property type="entry name" value="HypF_C"/>
</dbReference>
<dbReference type="Gene3D" id="3.90.870.50">
    <property type="match status" value="1"/>
</dbReference>
<evidence type="ECO:0000256" key="5">
    <source>
        <dbReference type="ARBA" id="ARBA00022771"/>
    </source>
</evidence>
<dbReference type="SUPFAM" id="SSF55821">
    <property type="entry name" value="YrdC/RibB"/>
    <property type="match status" value="1"/>
</dbReference>
<evidence type="ECO:0000313" key="11">
    <source>
        <dbReference type="EMBL" id="MFC3847317.1"/>
    </source>
</evidence>
<dbReference type="InterPro" id="IPR017945">
    <property type="entry name" value="DHBP_synth_RibB-like_a/b_dom"/>
</dbReference>
<dbReference type="RefSeq" id="WP_104751971.1">
    <property type="nucleotide sequence ID" value="NZ_FZMF01000013.1"/>
</dbReference>
<protein>
    <recommendedName>
        <fullName evidence="8">acylphosphatase</fullName>
        <ecNumber evidence="8">3.6.1.7</ecNumber>
    </recommendedName>
</protein>
<feature type="domain" description="YrdC-like" evidence="10">
    <location>
        <begin position="192"/>
        <end position="372"/>
    </location>
</feature>
<dbReference type="PROSITE" id="PS51163">
    <property type="entry name" value="YRDC"/>
    <property type="match status" value="1"/>
</dbReference>
<dbReference type="Gene3D" id="3.30.420.40">
    <property type="match status" value="1"/>
</dbReference>
<comment type="pathway">
    <text evidence="1">Protein modification; [NiFe] hydrogenase maturation.</text>
</comment>
<evidence type="ECO:0000256" key="7">
    <source>
        <dbReference type="ARBA" id="ARBA00048220"/>
    </source>
</evidence>
<dbReference type="Pfam" id="PF17788">
    <property type="entry name" value="HypF_C"/>
    <property type="match status" value="1"/>
</dbReference>
<organism evidence="11 12">
    <name type="scientific">Helicobacter baculiformis</name>
    <dbReference type="NCBI Taxonomy" id="427351"/>
    <lineage>
        <taxon>Bacteria</taxon>
        <taxon>Pseudomonadati</taxon>
        <taxon>Campylobacterota</taxon>
        <taxon>Epsilonproteobacteria</taxon>
        <taxon>Campylobacterales</taxon>
        <taxon>Helicobacteraceae</taxon>
        <taxon>Helicobacter</taxon>
    </lineage>
</organism>
<comment type="similarity">
    <text evidence="2">Belongs to the carbamoyltransferase HypF family.</text>
</comment>
<evidence type="ECO:0000256" key="8">
    <source>
        <dbReference type="PROSITE-ProRule" id="PRU00520"/>
    </source>
</evidence>
<evidence type="ECO:0000259" key="10">
    <source>
        <dbReference type="PROSITE" id="PS51163"/>
    </source>
</evidence>
<comment type="caution">
    <text evidence="11">The sequence shown here is derived from an EMBL/GenBank/DDBJ whole genome shotgun (WGS) entry which is preliminary data.</text>
</comment>
<dbReference type="Pfam" id="PF00708">
    <property type="entry name" value="Acylphosphatase"/>
    <property type="match status" value="1"/>
</dbReference>
<dbReference type="PROSITE" id="PS51160">
    <property type="entry name" value="ACYLPHOSPHATASE_3"/>
    <property type="match status" value="1"/>
</dbReference>
<dbReference type="EMBL" id="JBHRZO010000009">
    <property type="protein sequence ID" value="MFC3847317.1"/>
    <property type="molecule type" value="Genomic_DNA"/>
</dbReference>
<feature type="active site" evidence="8">
    <location>
        <position position="34"/>
    </location>
</feature>
<name>A0ABV7ZFI8_9HELI</name>
<dbReference type="InterPro" id="IPR055128">
    <property type="entry name" value="HypF_C_2"/>
</dbReference>
<feature type="domain" description="Acylphosphatase-like" evidence="9">
    <location>
        <begin position="1"/>
        <end position="84"/>
    </location>
</feature>
<dbReference type="NCBIfam" id="TIGR00143">
    <property type="entry name" value="hypF"/>
    <property type="match status" value="1"/>
</dbReference>
<dbReference type="PANTHER" id="PTHR42959:SF1">
    <property type="entry name" value="CARBAMOYLTRANSFERASE HYPF"/>
    <property type="match status" value="1"/>
</dbReference>
<dbReference type="Gene3D" id="3.30.420.360">
    <property type="match status" value="1"/>
</dbReference>
<evidence type="ECO:0000256" key="3">
    <source>
        <dbReference type="ARBA" id="ARBA00022598"/>
    </source>
</evidence>
<dbReference type="Pfam" id="PF22521">
    <property type="entry name" value="HypF_C_2"/>
    <property type="match status" value="1"/>
</dbReference>
<keyword evidence="5" id="KW-0863">Zinc-finger</keyword>
<keyword evidence="6" id="KW-0862">Zinc</keyword>
<dbReference type="Proteomes" id="UP001595783">
    <property type="component" value="Unassembled WGS sequence"/>
</dbReference>